<dbReference type="Gene3D" id="3.40.50.1820">
    <property type="entry name" value="alpha/beta hydrolase"/>
    <property type="match status" value="1"/>
</dbReference>
<name>A0A6J6HAB9_9ZZZZ</name>
<dbReference type="Pfam" id="PF12697">
    <property type="entry name" value="Abhydrolase_6"/>
    <property type="match status" value="1"/>
</dbReference>
<dbReference type="InterPro" id="IPR000073">
    <property type="entry name" value="AB_hydrolase_1"/>
</dbReference>
<accession>A0A6J6HAB9</accession>
<dbReference type="InterPro" id="IPR052897">
    <property type="entry name" value="Sec-Metab_Biosynth_Hydrolase"/>
</dbReference>
<dbReference type="PANTHER" id="PTHR37017:SF11">
    <property type="entry name" value="ESTERASE_LIPASE_THIOESTERASE DOMAIN-CONTAINING PROTEIN"/>
    <property type="match status" value="1"/>
</dbReference>
<proteinExistence type="predicted"/>
<reference evidence="2" key="1">
    <citation type="submission" date="2020-05" db="EMBL/GenBank/DDBJ databases">
        <authorList>
            <person name="Chiriac C."/>
            <person name="Salcher M."/>
            <person name="Ghai R."/>
            <person name="Kavagutti S V."/>
        </authorList>
    </citation>
    <scope>NUCLEOTIDE SEQUENCE</scope>
</reference>
<dbReference type="SUPFAM" id="SSF53474">
    <property type="entry name" value="alpha/beta-Hydrolases"/>
    <property type="match status" value="1"/>
</dbReference>
<protein>
    <submittedName>
        <fullName evidence="2">Unannotated protein</fullName>
    </submittedName>
</protein>
<organism evidence="2">
    <name type="scientific">freshwater metagenome</name>
    <dbReference type="NCBI Taxonomy" id="449393"/>
    <lineage>
        <taxon>unclassified sequences</taxon>
        <taxon>metagenomes</taxon>
        <taxon>ecological metagenomes</taxon>
    </lineage>
</organism>
<gene>
    <name evidence="2" type="ORF">UFOPK1874_00255</name>
</gene>
<dbReference type="InterPro" id="IPR029058">
    <property type="entry name" value="AB_hydrolase_fold"/>
</dbReference>
<dbReference type="EMBL" id="CAEZUX010000013">
    <property type="protein sequence ID" value="CAB4608265.1"/>
    <property type="molecule type" value="Genomic_DNA"/>
</dbReference>
<evidence type="ECO:0000259" key="1">
    <source>
        <dbReference type="Pfam" id="PF12697"/>
    </source>
</evidence>
<evidence type="ECO:0000313" key="2">
    <source>
        <dbReference type="EMBL" id="CAB4608265.1"/>
    </source>
</evidence>
<dbReference type="AlphaFoldDB" id="A0A6J6HAB9"/>
<feature type="domain" description="AB hydrolase-1" evidence="1">
    <location>
        <begin position="6"/>
        <end position="217"/>
    </location>
</feature>
<dbReference type="PANTHER" id="PTHR37017">
    <property type="entry name" value="AB HYDROLASE-1 DOMAIN-CONTAINING PROTEIN-RELATED"/>
    <property type="match status" value="1"/>
</dbReference>
<sequence length="228" mass="25118">MNDSSVLFVHGSFLPSLTWIPVIERLAQHGQDCHTIDLPFTSLADDVAALSNKISELQRSYGAVTVVGHSYTGITVSAASHAAQHLVFVAARMPALGESQAAISPQWGNPEFRSCLNISSDGELSLTDDADRFLFHRSPVALARLAMQYRRPMRSEIPVEPMENPAWLTVPSSYIVCTDDQAVQLDQQRMRAGWAKHSIEIDTDHSPFFSAPQATADFILETHRTETA</sequence>